<gene>
    <name evidence="2" type="ORF">OSH07_12580</name>
</gene>
<dbReference type="AlphaFoldDB" id="A0A9X3IKW2"/>
<accession>A0A9X3IKW2</accession>
<dbReference type="PANTHER" id="PTHR43072:SF8">
    <property type="entry name" value="ACYLTRANSFERASE FABY-RELATED"/>
    <property type="match status" value="1"/>
</dbReference>
<dbReference type="Proteomes" id="UP001144805">
    <property type="component" value="Unassembled WGS sequence"/>
</dbReference>
<sequence>MHATPDPIEIRPVTLDDLAAITAIYAHSVLHGTASFELDPPDLDEMRRRHDALLAGGHPYLVATESNELLGYAYAGPYRARPAYRHTVEDSIYLSPAAQGRGVGRRLLAALIEAATEAGFRQMVGVIGDSGHQASIRLHRALGFRLVGMFENVGWKHGRWLDSVLMQRALGAGSDAPPGIPSSAPDLQI</sequence>
<comment type="caution">
    <text evidence="2">The sequence shown here is derived from an EMBL/GenBank/DDBJ whole genome shotgun (WGS) entry which is preliminary data.</text>
</comment>
<dbReference type="Gene3D" id="3.40.630.30">
    <property type="match status" value="1"/>
</dbReference>
<dbReference type="EMBL" id="JAPKNK010000004">
    <property type="protein sequence ID" value="MCX5570034.1"/>
    <property type="molecule type" value="Genomic_DNA"/>
</dbReference>
<protein>
    <submittedName>
        <fullName evidence="2">GNAT family N-acetyltransferase</fullName>
    </submittedName>
</protein>
<evidence type="ECO:0000313" key="2">
    <source>
        <dbReference type="EMBL" id="MCX5570034.1"/>
    </source>
</evidence>
<dbReference type="SUPFAM" id="SSF55729">
    <property type="entry name" value="Acyl-CoA N-acyltransferases (Nat)"/>
    <property type="match status" value="1"/>
</dbReference>
<dbReference type="CDD" id="cd04301">
    <property type="entry name" value="NAT_SF"/>
    <property type="match status" value="1"/>
</dbReference>
<evidence type="ECO:0000313" key="3">
    <source>
        <dbReference type="Proteomes" id="UP001144805"/>
    </source>
</evidence>
<feature type="domain" description="N-acetyltransferase" evidence="1">
    <location>
        <begin position="8"/>
        <end position="171"/>
    </location>
</feature>
<name>A0A9X3IKW2_9HYPH</name>
<organism evidence="2 3">
    <name type="scientific">Kaistia nematophila</name>
    <dbReference type="NCBI Taxonomy" id="2994654"/>
    <lineage>
        <taxon>Bacteria</taxon>
        <taxon>Pseudomonadati</taxon>
        <taxon>Pseudomonadota</taxon>
        <taxon>Alphaproteobacteria</taxon>
        <taxon>Hyphomicrobiales</taxon>
        <taxon>Kaistiaceae</taxon>
        <taxon>Kaistia</taxon>
    </lineage>
</organism>
<dbReference type="PANTHER" id="PTHR43072">
    <property type="entry name" value="N-ACETYLTRANSFERASE"/>
    <property type="match status" value="1"/>
</dbReference>
<reference evidence="2" key="1">
    <citation type="submission" date="2022-11" db="EMBL/GenBank/DDBJ databases">
        <title>Biodiversity and phylogenetic relationships of bacteria.</title>
        <authorList>
            <person name="Machado R.A.R."/>
            <person name="Bhat A."/>
            <person name="Loulou A."/>
            <person name="Kallel S."/>
        </authorList>
    </citation>
    <scope>NUCLEOTIDE SEQUENCE</scope>
    <source>
        <strain evidence="2">K-TC2</strain>
    </source>
</reference>
<dbReference type="Pfam" id="PF00583">
    <property type="entry name" value="Acetyltransf_1"/>
    <property type="match status" value="1"/>
</dbReference>
<keyword evidence="3" id="KW-1185">Reference proteome</keyword>
<dbReference type="PROSITE" id="PS51186">
    <property type="entry name" value="GNAT"/>
    <property type="match status" value="1"/>
</dbReference>
<dbReference type="InterPro" id="IPR016181">
    <property type="entry name" value="Acyl_CoA_acyltransferase"/>
</dbReference>
<dbReference type="RefSeq" id="WP_266338999.1">
    <property type="nucleotide sequence ID" value="NZ_JAPKNK010000004.1"/>
</dbReference>
<dbReference type="GO" id="GO:0016747">
    <property type="term" value="F:acyltransferase activity, transferring groups other than amino-acyl groups"/>
    <property type="evidence" value="ECO:0007669"/>
    <property type="project" value="InterPro"/>
</dbReference>
<dbReference type="InterPro" id="IPR000182">
    <property type="entry name" value="GNAT_dom"/>
</dbReference>
<evidence type="ECO:0000259" key="1">
    <source>
        <dbReference type="PROSITE" id="PS51186"/>
    </source>
</evidence>
<proteinExistence type="predicted"/>